<dbReference type="STRING" id="44689.Q54IC3"/>
<accession>Q54IC3</accession>
<evidence type="ECO:0000256" key="1">
    <source>
        <dbReference type="SAM" id="Phobius"/>
    </source>
</evidence>
<organism evidence="2 3">
    <name type="scientific">Dictyostelium discoideum</name>
    <name type="common">Social amoeba</name>
    <dbReference type="NCBI Taxonomy" id="44689"/>
    <lineage>
        <taxon>Eukaryota</taxon>
        <taxon>Amoebozoa</taxon>
        <taxon>Evosea</taxon>
        <taxon>Eumycetozoa</taxon>
        <taxon>Dictyostelia</taxon>
        <taxon>Dictyosteliales</taxon>
        <taxon>Dictyosteliaceae</taxon>
        <taxon>Dictyostelium</taxon>
    </lineage>
</organism>
<dbReference type="KEGG" id="ddi:DDB_G0288845"/>
<dbReference type="HOGENOM" id="CLU_3243270_0_0_1"/>
<keyword evidence="3" id="KW-1185">Reference proteome</keyword>
<gene>
    <name evidence="2" type="ORF">DDB_G0288845</name>
</gene>
<reference evidence="2 3" key="1">
    <citation type="journal article" date="2005" name="Nature">
        <title>The genome of the social amoeba Dictyostelium discoideum.</title>
        <authorList>
            <consortium name="The Dictyostelium discoideum Sequencing Consortium"/>
            <person name="Eichinger L."/>
            <person name="Pachebat J.A."/>
            <person name="Glockner G."/>
            <person name="Rajandream M.A."/>
            <person name="Sucgang R."/>
            <person name="Berriman M."/>
            <person name="Song J."/>
            <person name="Olsen R."/>
            <person name="Szafranski K."/>
            <person name="Xu Q."/>
            <person name="Tunggal B."/>
            <person name="Kummerfeld S."/>
            <person name="Madera M."/>
            <person name="Konfortov B.A."/>
            <person name="Rivero F."/>
            <person name="Bankier A.T."/>
            <person name="Lehmann R."/>
            <person name="Hamlin N."/>
            <person name="Davies R."/>
            <person name="Gaudet P."/>
            <person name="Fey P."/>
            <person name="Pilcher K."/>
            <person name="Chen G."/>
            <person name="Saunders D."/>
            <person name="Sodergren E."/>
            <person name="Davis P."/>
            <person name="Kerhornou A."/>
            <person name="Nie X."/>
            <person name="Hall N."/>
            <person name="Anjard C."/>
            <person name="Hemphill L."/>
            <person name="Bason N."/>
            <person name="Farbrother P."/>
            <person name="Desany B."/>
            <person name="Just E."/>
            <person name="Morio T."/>
            <person name="Rost R."/>
            <person name="Churcher C."/>
            <person name="Cooper J."/>
            <person name="Haydock S."/>
            <person name="van Driessche N."/>
            <person name="Cronin A."/>
            <person name="Goodhead I."/>
            <person name="Muzny D."/>
            <person name="Mourier T."/>
            <person name="Pain A."/>
            <person name="Lu M."/>
            <person name="Harper D."/>
            <person name="Lindsay R."/>
            <person name="Hauser H."/>
            <person name="James K."/>
            <person name="Quiles M."/>
            <person name="Madan Babu M."/>
            <person name="Saito T."/>
            <person name="Buchrieser C."/>
            <person name="Wardroper A."/>
            <person name="Felder M."/>
            <person name="Thangavelu M."/>
            <person name="Johnson D."/>
            <person name="Knights A."/>
            <person name="Loulseged H."/>
            <person name="Mungall K."/>
            <person name="Oliver K."/>
            <person name="Price C."/>
            <person name="Quail M.A."/>
            <person name="Urushihara H."/>
            <person name="Hernandez J."/>
            <person name="Rabbinowitsch E."/>
            <person name="Steffen D."/>
            <person name="Sanders M."/>
            <person name="Ma J."/>
            <person name="Kohara Y."/>
            <person name="Sharp S."/>
            <person name="Simmonds M."/>
            <person name="Spiegler S."/>
            <person name="Tivey A."/>
            <person name="Sugano S."/>
            <person name="White B."/>
            <person name="Walker D."/>
            <person name="Woodward J."/>
            <person name="Winckler T."/>
            <person name="Tanaka Y."/>
            <person name="Shaulsky G."/>
            <person name="Schleicher M."/>
            <person name="Weinstock G."/>
            <person name="Rosenthal A."/>
            <person name="Cox E.C."/>
            <person name="Chisholm R.L."/>
            <person name="Gibbs R."/>
            <person name="Loomis W.F."/>
            <person name="Platzer M."/>
            <person name="Kay R.R."/>
            <person name="Williams J."/>
            <person name="Dear P.H."/>
            <person name="Noegel A.A."/>
            <person name="Barrell B."/>
            <person name="Kuspa A."/>
        </authorList>
    </citation>
    <scope>NUCLEOTIDE SEQUENCE [LARGE SCALE GENOMIC DNA]</scope>
    <source>
        <strain evidence="2 3">AX4</strain>
    </source>
</reference>
<sequence length="43" mass="5010">MITLHSNGYKGFPFYINAIASFVIVLSKMPRMDRVRLFGINKY</sequence>
<feature type="transmembrane region" description="Helical" evidence="1">
    <location>
        <begin position="12"/>
        <end position="29"/>
    </location>
</feature>
<keyword evidence="1" id="KW-0472">Membrane</keyword>
<evidence type="ECO:0000313" key="3">
    <source>
        <dbReference type="Proteomes" id="UP000002195"/>
    </source>
</evidence>
<dbReference type="InParanoid" id="Q54IC3"/>
<name>Q54IC3_DICDI</name>
<proteinExistence type="predicted"/>
<dbReference type="GeneID" id="8626839"/>
<dbReference type="VEuPathDB" id="AmoebaDB:DDB_G0288845"/>
<dbReference type="RefSeq" id="XP_636554.1">
    <property type="nucleotide sequence ID" value="XM_631462.1"/>
</dbReference>
<comment type="caution">
    <text evidence="2">The sequence shown here is derived from an EMBL/GenBank/DDBJ whole genome shotgun (WGS) entry which is preliminary data.</text>
</comment>
<keyword evidence="1" id="KW-1133">Transmembrane helix</keyword>
<protein>
    <submittedName>
        <fullName evidence="2">Uncharacterized protein</fullName>
    </submittedName>
</protein>
<dbReference type="Proteomes" id="UP000002195">
    <property type="component" value="Unassembled WGS sequence"/>
</dbReference>
<keyword evidence="1" id="KW-0812">Transmembrane</keyword>
<dbReference type="EMBL" id="AAFI02000125">
    <property type="protein sequence ID" value="EAL63044.1"/>
    <property type="molecule type" value="Genomic_DNA"/>
</dbReference>
<dbReference type="AlphaFoldDB" id="Q54IC3"/>
<evidence type="ECO:0000313" key="2">
    <source>
        <dbReference type="EMBL" id="EAL63044.1"/>
    </source>
</evidence>
<dbReference type="PaxDb" id="44689-DDB0188142"/>